<protein>
    <submittedName>
        <fullName evidence="2">HID1-like 3</fullName>
    </submittedName>
</protein>
<feature type="compositionally biased region" description="Low complexity" evidence="1">
    <location>
        <begin position="16"/>
        <end position="25"/>
    </location>
</feature>
<name>A0A8J5JTN9_HOMAM</name>
<dbReference type="GO" id="GO:0005797">
    <property type="term" value="C:Golgi medial cisterna"/>
    <property type="evidence" value="ECO:0007669"/>
    <property type="project" value="TreeGrafter"/>
</dbReference>
<dbReference type="GO" id="GO:0000138">
    <property type="term" value="C:Golgi trans cisterna"/>
    <property type="evidence" value="ECO:0007669"/>
    <property type="project" value="TreeGrafter"/>
</dbReference>
<dbReference type="InterPro" id="IPR026705">
    <property type="entry name" value="Hid-1/Ecm30"/>
</dbReference>
<accession>A0A8J5JTN9</accession>
<evidence type="ECO:0000256" key="1">
    <source>
        <dbReference type="SAM" id="MobiDB-lite"/>
    </source>
</evidence>
<dbReference type="Pfam" id="PF12722">
    <property type="entry name" value="Hid1"/>
    <property type="match status" value="1"/>
</dbReference>
<comment type="caution">
    <text evidence="2">The sequence shown here is derived from an EMBL/GenBank/DDBJ whole genome shotgun (WGS) entry which is preliminary data.</text>
</comment>
<gene>
    <name evidence="2" type="primary">Hid1-L3</name>
    <name evidence="2" type="ORF">Hamer_G025374</name>
</gene>
<proteinExistence type="predicted"/>
<sequence length="299" mass="33365">MKVWRQPESLKIVTGVSTPSTSTVPCDKKGRKVPTSGSFAKLSWKRSKSRDARTETATSRASPYLAAALSNRNPPYDPAFHRNYKPRQPKEETLLIVCMSSMLGDPLHKHQFGDPAVAIQMPIDASDESFWEQFWSELVTSVQDVFALIPAAEIRSLREEAPSNLATLCYKAVEKLVRAADTGCSTQQEQQIVLNCIRILMRVIPYIFEDPDWRGFFWSSLPAGGEEEGSGESVPLAHSLIHALPINQGKQLHWSRKSRCWKHCSKEMMLQVLGASLDSDVDNELVELGSTSSGYELPD</sequence>
<dbReference type="AlphaFoldDB" id="A0A8J5JTN9"/>
<evidence type="ECO:0000313" key="3">
    <source>
        <dbReference type="Proteomes" id="UP000747542"/>
    </source>
</evidence>
<dbReference type="PANTHER" id="PTHR21575">
    <property type="entry name" value="PROTEIN HID1"/>
    <property type="match status" value="1"/>
</dbReference>
<keyword evidence="3" id="KW-1185">Reference proteome</keyword>
<dbReference type="EMBL" id="JAHLQT010025917">
    <property type="protein sequence ID" value="KAG7164056.1"/>
    <property type="molecule type" value="Genomic_DNA"/>
</dbReference>
<dbReference type="Proteomes" id="UP000747542">
    <property type="component" value="Unassembled WGS sequence"/>
</dbReference>
<evidence type="ECO:0000313" key="2">
    <source>
        <dbReference type="EMBL" id="KAG7164056.1"/>
    </source>
</evidence>
<reference evidence="2" key="1">
    <citation type="journal article" date="2021" name="Sci. Adv.">
        <title>The American lobster genome reveals insights on longevity, neural, and immune adaptations.</title>
        <authorList>
            <person name="Polinski J.M."/>
            <person name="Zimin A.V."/>
            <person name="Clark K.F."/>
            <person name="Kohn A.B."/>
            <person name="Sadowski N."/>
            <person name="Timp W."/>
            <person name="Ptitsyn A."/>
            <person name="Khanna P."/>
            <person name="Romanova D.Y."/>
            <person name="Williams P."/>
            <person name="Greenwood S.J."/>
            <person name="Moroz L.L."/>
            <person name="Walt D.R."/>
            <person name="Bodnar A.G."/>
        </authorList>
    </citation>
    <scope>NUCLEOTIDE SEQUENCE</scope>
    <source>
        <strain evidence="2">GMGI-L3</strain>
    </source>
</reference>
<feature type="region of interest" description="Disordered" evidence="1">
    <location>
        <begin position="16"/>
        <end position="61"/>
    </location>
</feature>
<feature type="non-terminal residue" evidence="2">
    <location>
        <position position="1"/>
    </location>
</feature>
<organism evidence="2 3">
    <name type="scientific">Homarus americanus</name>
    <name type="common">American lobster</name>
    <dbReference type="NCBI Taxonomy" id="6706"/>
    <lineage>
        <taxon>Eukaryota</taxon>
        <taxon>Metazoa</taxon>
        <taxon>Ecdysozoa</taxon>
        <taxon>Arthropoda</taxon>
        <taxon>Crustacea</taxon>
        <taxon>Multicrustacea</taxon>
        <taxon>Malacostraca</taxon>
        <taxon>Eumalacostraca</taxon>
        <taxon>Eucarida</taxon>
        <taxon>Decapoda</taxon>
        <taxon>Pleocyemata</taxon>
        <taxon>Astacidea</taxon>
        <taxon>Nephropoidea</taxon>
        <taxon>Nephropidae</taxon>
        <taxon>Homarus</taxon>
    </lineage>
</organism>
<dbReference type="GO" id="GO:0016020">
    <property type="term" value="C:membrane"/>
    <property type="evidence" value="ECO:0007669"/>
    <property type="project" value="TreeGrafter"/>
</dbReference>
<dbReference type="PANTHER" id="PTHR21575:SF12">
    <property type="entry name" value="PROTEIN HID1"/>
    <property type="match status" value="1"/>
</dbReference>